<protein>
    <submittedName>
        <fullName evidence="1">567_t:CDS:1</fullName>
    </submittedName>
</protein>
<feature type="non-terminal residue" evidence="1">
    <location>
        <position position="161"/>
    </location>
</feature>
<gene>
    <name evidence="1" type="ORF">SCALOS_LOCUS8117</name>
</gene>
<name>A0ACA9N5F6_9GLOM</name>
<evidence type="ECO:0000313" key="1">
    <source>
        <dbReference type="EMBL" id="CAG8635292.1"/>
    </source>
</evidence>
<proteinExistence type="predicted"/>
<reference evidence="1" key="1">
    <citation type="submission" date="2021-06" db="EMBL/GenBank/DDBJ databases">
        <authorList>
            <person name="Kallberg Y."/>
            <person name="Tangrot J."/>
            <person name="Rosling A."/>
        </authorList>
    </citation>
    <scope>NUCLEOTIDE SEQUENCE</scope>
    <source>
        <strain evidence="1">AU212A</strain>
    </source>
</reference>
<keyword evidence="2" id="KW-1185">Reference proteome</keyword>
<comment type="caution">
    <text evidence="1">The sequence shown here is derived from an EMBL/GenBank/DDBJ whole genome shotgun (WGS) entry which is preliminary data.</text>
</comment>
<accession>A0ACA9N5F6</accession>
<dbReference type="Proteomes" id="UP000789860">
    <property type="component" value="Unassembled WGS sequence"/>
</dbReference>
<feature type="non-terminal residue" evidence="1">
    <location>
        <position position="1"/>
    </location>
</feature>
<dbReference type="EMBL" id="CAJVPM010020500">
    <property type="protein sequence ID" value="CAG8635292.1"/>
    <property type="molecule type" value="Genomic_DNA"/>
</dbReference>
<sequence>INENPVDLFDLDAKGNLIAMPQAIHYIEVTVAEISGQLRTAFTPTLVVEVSDTEKRSKFENMNFKFISDYFAPGTAVTLGWLIDPKQKRIWVYKRDQCGNIIRNEHRWENIDGGDTLPGFVLSVQKIDYAISQAPTPEASEDEYELKINCPECIESFTERY</sequence>
<evidence type="ECO:0000313" key="2">
    <source>
        <dbReference type="Proteomes" id="UP000789860"/>
    </source>
</evidence>
<organism evidence="1 2">
    <name type="scientific">Scutellospora calospora</name>
    <dbReference type="NCBI Taxonomy" id="85575"/>
    <lineage>
        <taxon>Eukaryota</taxon>
        <taxon>Fungi</taxon>
        <taxon>Fungi incertae sedis</taxon>
        <taxon>Mucoromycota</taxon>
        <taxon>Glomeromycotina</taxon>
        <taxon>Glomeromycetes</taxon>
        <taxon>Diversisporales</taxon>
        <taxon>Gigasporaceae</taxon>
        <taxon>Scutellospora</taxon>
    </lineage>
</organism>